<comment type="caution">
    <text evidence="1">The sequence shown here is derived from an EMBL/GenBank/DDBJ whole genome shotgun (WGS) entry which is preliminary data.</text>
</comment>
<dbReference type="RefSeq" id="WP_344575208.1">
    <property type="nucleotide sequence ID" value="NZ_BAAARK010000006.1"/>
</dbReference>
<reference evidence="1 2" key="1">
    <citation type="journal article" date="2019" name="Int. J. Syst. Evol. Microbiol.">
        <title>The Global Catalogue of Microorganisms (GCM) 10K type strain sequencing project: providing services to taxonomists for standard genome sequencing and annotation.</title>
        <authorList>
            <consortium name="The Broad Institute Genomics Platform"/>
            <consortium name="The Broad Institute Genome Sequencing Center for Infectious Disease"/>
            <person name="Wu L."/>
            <person name="Ma J."/>
        </authorList>
    </citation>
    <scope>NUCLEOTIDE SEQUENCE [LARGE SCALE GENOMIC DNA]</scope>
    <source>
        <strain evidence="1 2">JCM 16374</strain>
    </source>
</reference>
<dbReference type="InterPro" id="IPR048000">
    <property type="entry name" value="TnsA-like"/>
</dbReference>
<sequence length="255" mass="28498">MSPRRPRTLRPIHTAEDHSYLHYVDPAGTERLTAAEHAATVAFEDALPIRAIPSYAGQRHTPGHYWSASTDRLVGYESYLESKWMKLLDFDPQVAAFSAQPFTLESRDAEGTWRHTPDLFVRRGDGTALVLDVKDDAHLATPTVRRQARRTAAVCRTVGWEYAMAGEPDPLRWATVAWLAGYRRPLRAGAALVDAVLELAGQPVAVGELVSFQPVPELARAVVYHLMWHHRLTFDATRPLRDHTRVHRADVGGVA</sequence>
<keyword evidence="2" id="KW-1185">Reference proteome</keyword>
<protein>
    <recommendedName>
        <fullName evidence="3">TnsA-like heteromeric transposase endonuclease subunit</fullName>
    </recommendedName>
</protein>
<accession>A0ABN3RPU5</accession>
<evidence type="ECO:0000313" key="2">
    <source>
        <dbReference type="Proteomes" id="UP001500994"/>
    </source>
</evidence>
<evidence type="ECO:0008006" key="3">
    <source>
        <dbReference type="Google" id="ProtNLM"/>
    </source>
</evidence>
<gene>
    <name evidence="1" type="ORF">GCM10009864_25190</name>
</gene>
<name>A0ABN3RPU5_9ACTN</name>
<organism evidence="1 2">
    <name type="scientific">Streptomyces lunalinharesii</name>
    <dbReference type="NCBI Taxonomy" id="333384"/>
    <lineage>
        <taxon>Bacteria</taxon>
        <taxon>Bacillati</taxon>
        <taxon>Actinomycetota</taxon>
        <taxon>Actinomycetes</taxon>
        <taxon>Kitasatosporales</taxon>
        <taxon>Streptomycetaceae</taxon>
        <taxon>Streptomyces</taxon>
    </lineage>
</organism>
<proteinExistence type="predicted"/>
<evidence type="ECO:0000313" key="1">
    <source>
        <dbReference type="EMBL" id="GAA2657668.1"/>
    </source>
</evidence>
<dbReference type="EMBL" id="BAAARK010000006">
    <property type="protein sequence ID" value="GAA2657668.1"/>
    <property type="molecule type" value="Genomic_DNA"/>
</dbReference>
<dbReference type="Proteomes" id="UP001500994">
    <property type="component" value="Unassembled WGS sequence"/>
</dbReference>
<dbReference type="NCBIfam" id="NF033179">
    <property type="entry name" value="TnsA_like_Actin"/>
    <property type="match status" value="1"/>
</dbReference>